<feature type="transmembrane region" description="Helical" evidence="5">
    <location>
        <begin position="16"/>
        <end position="37"/>
    </location>
</feature>
<proteinExistence type="predicted"/>
<reference evidence="7" key="1">
    <citation type="journal article" date="2019" name="Int. J. Syst. Evol. Microbiol.">
        <title>The Global Catalogue of Microorganisms (GCM) 10K type strain sequencing project: providing services to taxonomists for standard genome sequencing and annotation.</title>
        <authorList>
            <consortium name="The Broad Institute Genomics Platform"/>
            <consortium name="The Broad Institute Genome Sequencing Center for Infectious Disease"/>
            <person name="Wu L."/>
            <person name="Ma J."/>
        </authorList>
    </citation>
    <scope>NUCLEOTIDE SEQUENCE [LARGE SCALE GENOMIC DNA]</scope>
    <source>
        <strain evidence="7">JCM 17705</strain>
    </source>
</reference>
<feature type="transmembrane region" description="Helical" evidence="5">
    <location>
        <begin position="280"/>
        <end position="306"/>
    </location>
</feature>
<dbReference type="PANTHER" id="PTHR11785">
    <property type="entry name" value="AMINO ACID TRANSPORTER"/>
    <property type="match status" value="1"/>
</dbReference>
<dbReference type="RefSeq" id="WP_345212755.1">
    <property type="nucleotide sequence ID" value="NZ_BAABFT010000012.1"/>
</dbReference>
<dbReference type="Pfam" id="PF13520">
    <property type="entry name" value="AA_permease_2"/>
    <property type="match status" value="1"/>
</dbReference>
<evidence type="ECO:0000256" key="1">
    <source>
        <dbReference type="ARBA" id="ARBA00004141"/>
    </source>
</evidence>
<dbReference type="PANTHER" id="PTHR11785:SF512">
    <property type="entry name" value="SOBREMESA, ISOFORM B"/>
    <property type="match status" value="1"/>
</dbReference>
<dbReference type="Gene3D" id="1.20.1740.10">
    <property type="entry name" value="Amino acid/polyamine transporter I"/>
    <property type="match status" value="1"/>
</dbReference>
<feature type="transmembrane region" description="Helical" evidence="5">
    <location>
        <begin position="49"/>
        <end position="70"/>
    </location>
</feature>
<feature type="transmembrane region" description="Helical" evidence="5">
    <location>
        <begin position="391"/>
        <end position="414"/>
    </location>
</feature>
<keyword evidence="4 5" id="KW-0472">Membrane</keyword>
<feature type="transmembrane region" description="Helical" evidence="5">
    <location>
        <begin position="163"/>
        <end position="182"/>
    </location>
</feature>
<name>A0ABP8GZJ4_9SPHI</name>
<dbReference type="EMBL" id="BAABFT010000012">
    <property type="protein sequence ID" value="GAA4332017.1"/>
    <property type="molecule type" value="Genomic_DNA"/>
</dbReference>
<gene>
    <name evidence="6" type="ORF">GCM10023149_38060</name>
</gene>
<dbReference type="InterPro" id="IPR002293">
    <property type="entry name" value="AA/rel_permease1"/>
</dbReference>
<dbReference type="PIRSF" id="PIRSF006060">
    <property type="entry name" value="AA_transporter"/>
    <property type="match status" value="1"/>
</dbReference>
<comment type="caution">
    <text evidence="6">The sequence shown here is derived from an EMBL/GenBank/DDBJ whole genome shotgun (WGS) entry which is preliminary data.</text>
</comment>
<evidence type="ECO:0000256" key="2">
    <source>
        <dbReference type="ARBA" id="ARBA00022692"/>
    </source>
</evidence>
<feature type="transmembrane region" description="Helical" evidence="5">
    <location>
        <begin position="332"/>
        <end position="350"/>
    </location>
</feature>
<accession>A0ABP8GZJ4</accession>
<evidence type="ECO:0000313" key="7">
    <source>
        <dbReference type="Proteomes" id="UP001500582"/>
    </source>
</evidence>
<feature type="transmembrane region" description="Helical" evidence="5">
    <location>
        <begin position="420"/>
        <end position="438"/>
    </location>
</feature>
<evidence type="ECO:0000313" key="6">
    <source>
        <dbReference type="EMBL" id="GAA4332017.1"/>
    </source>
</evidence>
<feature type="transmembrane region" description="Helical" evidence="5">
    <location>
        <begin position="356"/>
        <end position="379"/>
    </location>
</feature>
<keyword evidence="3 5" id="KW-1133">Transmembrane helix</keyword>
<protein>
    <submittedName>
        <fullName evidence="6">Amino acid permease</fullName>
    </submittedName>
</protein>
<comment type="subcellular location">
    <subcellularLocation>
        <location evidence="1">Membrane</location>
        <topology evidence="1">Multi-pass membrane protein</topology>
    </subcellularLocation>
</comment>
<organism evidence="6 7">
    <name type="scientific">Mucilaginibacter gynuensis</name>
    <dbReference type="NCBI Taxonomy" id="1302236"/>
    <lineage>
        <taxon>Bacteria</taxon>
        <taxon>Pseudomonadati</taxon>
        <taxon>Bacteroidota</taxon>
        <taxon>Sphingobacteriia</taxon>
        <taxon>Sphingobacteriales</taxon>
        <taxon>Sphingobacteriaceae</taxon>
        <taxon>Mucilaginibacter</taxon>
    </lineage>
</organism>
<sequence>MNEKLASSAPKLKKTLGVAFGVSMIIGGTIGAGILRTPGSVAALLPNEVLILSCWLITGLYILLSASSYAELTTMLPKVGGAFNYIQRAFGHYTGFVTGWFDFVQNAIAPAFFCVVLGEYTAMLFPQLIGHSTLLAAGFLTLFTLINLPGVKSGSTTQQITSFLKVLLFLVLITGCFLVKPAARQALPVSSMPIFNGAIVVAFFKAMQLILSTYDGWMSASFFAEENDDPGKSIPRSYFIGASAIIVLYILVNAAILYILPVSTVAGAPLAASAAAKIAFGSWGGMFINIVAIFTIISILNAYMMIPPRILFGISREGFFIKQGTYLNKGGTPYYSMLVCYGLSLLLILNNSYEQLFGLGAVMLTVVTSFSFAALLWLRKKEPDLPRPYKAWGYPYMTILALLVTLVLLVGFMINDVRSFLIVASLFIVSWPFYKLIIRLNGVKG</sequence>
<dbReference type="InterPro" id="IPR050598">
    <property type="entry name" value="AminoAcid_Transporter"/>
</dbReference>
<evidence type="ECO:0000256" key="4">
    <source>
        <dbReference type="ARBA" id="ARBA00023136"/>
    </source>
</evidence>
<feature type="transmembrane region" description="Helical" evidence="5">
    <location>
        <begin position="128"/>
        <end position="151"/>
    </location>
</feature>
<evidence type="ECO:0000256" key="5">
    <source>
        <dbReference type="SAM" id="Phobius"/>
    </source>
</evidence>
<evidence type="ECO:0000256" key="3">
    <source>
        <dbReference type="ARBA" id="ARBA00022989"/>
    </source>
</evidence>
<feature type="transmembrane region" description="Helical" evidence="5">
    <location>
        <begin position="238"/>
        <end position="260"/>
    </location>
</feature>
<keyword evidence="7" id="KW-1185">Reference proteome</keyword>
<keyword evidence="2 5" id="KW-0812">Transmembrane</keyword>
<dbReference type="Proteomes" id="UP001500582">
    <property type="component" value="Unassembled WGS sequence"/>
</dbReference>
<feature type="transmembrane region" description="Helical" evidence="5">
    <location>
        <begin position="194"/>
        <end position="217"/>
    </location>
</feature>